<dbReference type="InterPro" id="IPR016032">
    <property type="entry name" value="Sig_transdc_resp-reg_C-effctor"/>
</dbReference>
<dbReference type="InterPro" id="IPR039420">
    <property type="entry name" value="WalR-like"/>
</dbReference>
<feature type="domain" description="Response regulatory" evidence="8">
    <location>
        <begin position="11"/>
        <end position="127"/>
    </location>
</feature>
<evidence type="ECO:0000259" key="9">
    <source>
        <dbReference type="PROSITE" id="PS51755"/>
    </source>
</evidence>
<dbReference type="InterPro" id="IPR036388">
    <property type="entry name" value="WH-like_DNA-bd_sf"/>
</dbReference>
<evidence type="ECO:0000259" key="8">
    <source>
        <dbReference type="PROSITE" id="PS50110"/>
    </source>
</evidence>
<evidence type="ECO:0000313" key="11">
    <source>
        <dbReference type="Proteomes" id="UP000236642"/>
    </source>
</evidence>
<dbReference type="PROSITE" id="PS51755">
    <property type="entry name" value="OMPR_PHOB"/>
    <property type="match status" value="1"/>
</dbReference>
<proteinExistence type="predicted"/>
<organism evidence="10 11">
    <name type="scientific">Candidatus Thermoflexus japonica</name>
    <dbReference type="NCBI Taxonomy" id="2035417"/>
    <lineage>
        <taxon>Bacteria</taxon>
        <taxon>Bacillati</taxon>
        <taxon>Chloroflexota</taxon>
        <taxon>Thermoflexia</taxon>
        <taxon>Thermoflexales</taxon>
        <taxon>Thermoflexaceae</taxon>
        <taxon>Thermoflexus</taxon>
    </lineage>
</organism>
<keyword evidence="2" id="KW-0902">Two-component regulatory system</keyword>
<dbReference type="InterPro" id="IPR001867">
    <property type="entry name" value="OmpR/PhoB-type_DNA-bd"/>
</dbReference>
<feature type="domain" description="OmpR/PhoB-type" evidence="9">
    <location>
        <begin position="135"/>
        <end position="234"/>
    </location>
</feature>
<dbReference type="PANTHER" id="PTHR48111">
    <property type="entry name" value="REGULATOR OF RPOS"/>
    <property type="match status" value="1"/>
</dbReference>
<dbReference type="Proteomes" id="UP000236642">
    <property type="component" value="Unassembled WGS sequence"/>
</dbReference>
<dbReference type="AlphaFoldDB" id="A0A2H5Y8K6"/>
<evidence type="ECO:0000256" key="3">
    <source>
        <dbReference type="ARBA" id="ARBA00023015"/>
    </source>
</evidence>
<feature type="DNA-binding region" description="OmpR/PhoB-type" evidence="7">
    <location>
        <begin position="135"/>
        <end position="234"/>
    </location>
</feature>
<dbReference type="InterPro" id="IPR011006">
    <property type="entry name" value="CheY-like_superfamily"/>
</dbReference>
<dbReference type="Gene3D" id="1.10.10.10">
    <property type="entry name" value="Winged helix-like DNA-binding domain superfamily/Winged helix DNA-binding domain"/>
    <property type="match status" value="1"/>
</dbReference>
<gene>
    <name evidence="10" type="primary">regX3_2</name>
    <name evidence="10" type="ORF">HRbin22_02023</name>
</gene>
<sequence>MVQTSERETTSLWVVFDGPSPDAHLLQVLRRHGFSVEAMAVDSAFSALRARRSQWGSRKREPALVILDRLNASRGMELYQQFQRRTKIPILLIVDRESAPLWNRQDDGILVAPFSARRLLHRVRALIAETLEEGEDTIEVGPFRLNTARQVLQRGDSIYCLTPKQCRLLAILMRRAGHVVPRRDLIRWVWGAEAPVRSRTLDVHIRWLRRILEEDPAHPRYLETVRRVGYRFRVPQEA</sequence>
<evidence type="ECO:0000313" key="10">
    <source>
        <dbReference type="EMBL" id="GBD09762.1"/>
    </source>
</evidence>
<dbReference type="GO" id="GO:0000976">
    <property type="term" value="F:transcription cis-regulatory region binding"/>
    <property type="evidence" value="ECO:0007669"/>
    <property type="project" value="TreeGrafter"/>
</dbReference>
<dbReference type="InterPro" id="IPR001789">
    <property type="entry name" value="Sig_transdc_resp-reg_receiver"/>
</dbReference>
<comment type="caution">
    <text evidence="10">The sequence shown here is derived from an EMBL/GenBank/DDBJ whole genome shotgun (WGS) entry which is preliminary data.</text>
</comment>
<dbReference type="PANTHER" id="PTHR48111:SF1">
    <property type="entry name" value="TWO-COMPONENT RESPONSE REGULATOR ORR33"/>
    <property type="match status" value="1"/>
</dbReference>
<dbReference type="Gene3D" id="3.40.50.2300">
    <property type="match status" value="1"/>
</dbReference>
<evidence type="ECO:0000256" key="5">
    <source>
        <dbReference type="ARBA" id="ARBA00023163"/>
    </source>
</evidence>
<evidence type="ECO:0000256" key="1">
    <source>
        <dbReference type="ARBA" id="ARBA00022553"/>
    </source>
</evidence>
<evidence type="ECO:0000256" key="4">
    <source>
        <dbReference type="ARBA" id="ARBA00023125"/>
    </source>
</evidence>
<keyword evidence="3" id="KW-0805">Transcription regulation</keyword>
<reference evidence="11" key="1">
    <citation type="submission" date="2017-09" db="EMBL/GenBank/DDBJ databases">
        <title>Metaegenomics of thermophilic ammonia-oxidizing enrichment culture.</title>
        <authorList>
            <person name="Kato S."/>
            <person name="Suzuki K."/>
        </authorList>
    </citation>
    <scope>NUCLEOTIDE SEQUENCE [LARGE SCALE GENOMIC DNA]</scope>
</reference>
<dbReference type="SMART" id="SM00862">
    <property type="entry name" value="Trans_reg_C"/>
    <property type="match status" value="1"/>
</dbReference>
<keyword evidence="1 6" id="KW-0597">Phosphoprotein</keyword>
<dbReference type="GO" id="GO:0000156">
    <property type="term" value="F:phosphorelay response regulator activity"/>
    <property type="evidence" value="ECO:0007669"/>
    <property type="project" value="TreeGrafter"/>
</dbReference>
<name>A0A2H5Y8K6_9CHLR</name>
<evidence type="ECO:0000256" key="6">
    <source>
        <dbReference type="PROSITE-ProRule" id="PRU00169"/>
    </source>
</evidence>
<evidence type="ECO:0000256" key="7">
    <source>
        <dbReference type="PROSITE-ProRule" id="PRU01091"/>
    </source>
</evidence>
<dbReference type="PROSITE" id="PS50110">
    <property type="entry name" value="RESPONSE_REGULATORY"/>
    <property type="match status" value="1"/>
</dbReference>
<dbReference type="SUPFAM" id="SSF52172">
    <property type="entry name" value="CheY-like"/>
    <property type="match status" value="1"/>
</dbReference>
<protein>
    <submittedName>
        <fullName evidence="10">Sensory transduction protein regX3</fullName>
    </submittedName>
</protein>
<dbReference type="GO" id="GO:0006355">
    <property type="term" value="P:regulation of DNA-templated transcription"/>
    <property type="evidence" value="ECO:0007669"/>
    <property type="project" value="InterPro"/>
</dbReference>
<dbReference type="GO" id="GO:0005829">
    <property type="term" value="C:cytosol"/>
    <property type="evidence" value="ECO:0007669"/>
    <property type="project" value="TreeGrafter"/>
</dbReference>
<dbReference type="CDD" id="cd00383">
    <property type="entry name" value="trans_reg_C"/>
    <property type="match status" value="1"/>
</dbReference>
<accession>A0A2H5Y8K6</accession>
<evidence type="ECO:0000256" key="2">
    <source>
        <dbReference type="ARBA" id="ARBA00023012"/>
    </source>
</evidence>
<dbReference type="GO" id="GO:0032993">
    <property type="term" value="C:protein-DNA complex"/>
    <property type="evidence" value="ECO:0007669"/>
    <property type="project" value="TreeGrafter"/>
</dbReference>
<dbReference type="EMBL" id="BEHY01000065">
    <property type="protein sequence ID" value="GBD09762.1"/>
    <property type="molecule type" value="Genomic_DNA"/>
</dbReference>
<keyword evidence="4 7" id="KW-0238">DNA-binding</keyword>
<dbReference type="Pfam" id="PF00486">
    <property type="entry name" value="Trans_reg_C"/>
    <property type="match status" value="1"/>
</dbReference>
<keyword evidence="5" id="KW-0804">Transcription</keyword>
<feature type="modified residue" description="4-aspartylphosphate" evidence="6">
    <location>
        <position position="68"/>
    </location>
</feature>
<dbReference type="SUPFAM" id="SSF46894">
    <property type="entry name" value="C-terminal effector domain of the bipartite response regulators"/>
    <property type="match status" value="1"/>
</dbReference>